<dbReference type="EMBL" id="FPBO01000018">
    <property type="protein sequence ID" value="SFU99572.1"/>
    <property type="molecule type" value="Genomic_DNA"/>
</dbReference>
<reference evidence="2" key="1">
    <citation type="submission" date="2016-10" db="EMBL/GenBank/DDBJ databases">
        <authorList>
            <person name="Varghese N."/>
            <person name="Submissions S."/>
        </authorList>
    </citation>
    <scope>NUCLEOTIDE SEQUENCE [LARGE SCALE GENOMIC DNA]</scope>
    <source>
        <strain evidence="2">CGMCC 1.11014</strain>
    </source>
</reference>
<name>A0A1I7KQ49_9BURK</name>
<sequence>MEPTELEREAIALVKQYGLYLPGPAKEFLRKLAAQLNWETLKGALK</sequence>
<gene>
    <name evidence="1" type="ORF">SAMN05216552_1018127</name>
</gene>
<evidence type="ECO:0000313" key="2">
    <source>
        <dbReference type="Proteomes" id="UP000199391"/>
    </source>
</evidence>
<evidence type="ECO:0000313" key="1">
    <source>
        <dbReference type="EMBL" id="SFU99572.1"/>
    </source>
</evidence>
<organism evidence="1 2">
    <name type="scientific">Pseudoduganella namucuonensis</name>
    <dbReference type="NCBI Taxonomy" id="1035707"/>
    <lineage>
        <taxon>Bacteria</taxon>
        <taxon>Pseudomonadati</taxon>
        <taxon>Pseudomonadota</taxon>
        <taxon>Betaproteobacteria</taxon>
        <taxon>Burkholderiales</taxon>
        <taxon>Oxalobacteraceae</taxon>
        <taxon>Telluria group</taxon>
        <taxon>Pseudoduganella</taxon>
    </lineage>
</organism>
<dbReference type="STRING" id="1035707.SAMN05216552_1018127"/>
<keyword evidence="2" id="KW-1185">Reference proteome</keyword>
<protein>
    <submittedName>
        <fullName evidence="1">Uncharacterized protein</fullName>
    </submittedName>
</protein>
<accession>A0A1I7KQ49</accession>
<dbReference type="AlphaFoldDB" id="A0A1I7KQ49"/>
<proteinExistence type="predicted"/>
<dbReference type="Proteomes" id="UP000199391">
    <property type="component" value="Unassembled WGS sequence"/>
</dbReference>